<proteinExistence type="predicted"/>
<reference evidence="1 2" key="1">
    <citation type="submission" date="2024-05" db="EMBL/GenBank/DDBJ databases">
        <title>Genome sequencing of Marine Estuary Bacteria, Shewanella vesiculosa and S. baltica, and Pseudomonas syringae.</title>
        <authorList>
            <person name="Gurung A."/>
            <person name="Maclea K.S."/>
        </authorList>
    </citation>
    <scope>NUCLEOTIDE SEQUENCE [LARGE SCALE GENOMIC DNA]</scope>
    <source>
        <strain evidence="1 2">1A</strain>
    </source>
</reference>
<comment type="caution">
    <text evidence="1">The sequence shown here is derived from an EMBL/GenBank/DDBJ whole genome shotgun (WGS) entry which is preliminary data.</text>
</comment>
<protein>
    <submittedName>
        <fullName evidence="1">DUF1365 domain-containing protein</fullName>
    </submittedName>
</protein>
<keyword evidence="2" id="KW-1185">Reference proteome</keyword>
<dbReference type="EMBL" id="JBDPZN010000003">
    <property type="protein sequence ID" value="MEO3682580.1"/>
    <property type="molecule type" value="Genomic_DNA"/>
</dbReference>
<gene>
    <name evidence="1" type="ORF">ABHN84_09820</name>
</gene>
<evidence type="ECO:0000313" key="1">
    <source>
        <dbReference type="EMBL" id="MEO3682580.1"/>
    </source>
</evidence>
<dbReference type="InterPro" id="IPR010775">
    <property type="entry name" value="DUF1365"/>
</dbReference>
<dbReference type="PANTHER" id="PTHR33973:SF4">
    <property type="entry name" value="OS07G0153300 PROTEIN"/>
    <property type="match status" value="1"/>
</dbReference>
<dbReference type="Proteomes" id="UP001477278">
    <property type="component" value="Unassembled WGS sequence"/>
</dbReference>
<dbReference type="Pfam" id="PF07103">
    <property type="entry name" value="DUF1365"/>
    <property type="match status" value="1"/>
</dbReference>
<accession>A0ABV0FP16</accession>
<sequence length="273" mass="31394">MNQPTSVMKHDQLNSGIYCGKVNHRRHTPKVHSFGYNIAMMAIDLDELPALTAVSKLFSTDKFTPLKFKPSDYLNALEQQFGEKLALSQACVGSNAVALKHRVLATIEHLGATQICDKVIFSGQIRHFGFYFSPVNFYFCYHQDELIYMLAEVSNTPWNERHCYLVDIANTTQTDKVFHVSPFMNLDMHYLWRITPPAKHLKVTIENRNANNDKLFDAGLVLKRQLITSSSIRQFMLGYPLMTLKIMLGIYWQAMKLFIKRIPFVGKQIVKLN</sequence>
<name>A0ABV0FP16_9GAMM</name>
<evidence type="ECO:0000313" key="2">
    <source>
        <dbReference type="Proteomes" id="UP001477278"/>
    </source>
</evidence>
<dbReference type="PANTHER" id="PTHR33973">
    <property type="entry name" value="OS07G0153300 PROTEIN"/>
    <property type="match status" value="1"/>
</dbReference>
<organism evidence="1 2">
    <name type="scientific">Shewanella vesiculosa</name>
    <dbReference type="NCBI Taxonomy" id="518738"/>
    <lineage>
        <taxon>Bacteria</taxon>
        <taxon>Pseudomonadati</taxon>
        <taxon>Pseudomonadota</taxon>
        <taxon>Gammaproteobacteria</taxon>
        <taxon>Alteromonadales</taxon>
        <taxon>Shewanellaceae</taxon>
        <taxon>Shewanella</taxon>
    </lineage>
</organism>
<dbReference type="RefSeq" id="WP_347690135.1">
    <property type="nucleotide sequence ID" value="NZ_JBDPZN010000003.1"/>
</dbReference>